<dbReference type="SUPFAM" id="SSF50475">
    <property type="entry name" value="FMN-binding split barrel"/>
    <property type="match status" value="1"/>
</dbReference>
<evidence type="ECO:0000259" key="2">
    <source>
        <dbReference type="Pfam" id="PF01243"/>
    </source>
</evidence>
<keyword evidence="4" id="KW-1185">Reference proteome</keyword>
<feature type="domain" description="Pyridoxamine 5'-phosphate oxidase N-terminal" evidence="2">
    <location>
        <begin position="40"/>
        <end position="160"/>
    </location>
</feature>
<reference evidence="3 4" key="1">
    <citation type="submission" date="2022-06" db="EMBL/GenBank/DDBJ databases">
        <title>Genomic Encyclopedia of Archaeal and Bacterial Type Strains, Phase II (KMG-II): from individual species to whole genera.</title>
        <authorList>
            <person name="Goeker M."/>
        </authorList>
    </citation>
    <scope>NUCLEOTIDE SEQUENCE [LARGE SCALE GENOMIC DNA]</scope>
    <source>
        <strain evidence="3 4">DSM 40477</strain>
    </source>
</reference>
<dbReference type="Pfam" id="PF01243">
    <property type="entry name" value="PNPOx_N"/>
    <property type="match status" value="1"/>
</dbReference>
<protein>
    <submittedName>
        <fullName evidence="3">PPOX class probable F420-dependent enzyme</fullName>
    </submittedName>
</protein>
<dbReference type="InterPro" id="IPR012349">
    <property type="entry name" value="Split_barrel_FMN-bd"/>
</dbReference>
<organism evidence="3 4">
    <name type="scientific">Streptoalloteichus tenebrarius (strain ATCC 17920 / DSM 40477 / JCM 4838 / CBS 697.72 / NBRC 16177 / NCIMB 11028 / NRRL B-12390 / A12253. 1 / ISP 5477)</name>
    <name type="common">Streptomyces tenebrarius</name>
    <dbReference type="NCBI Taxonomy" id="1933"/>
    <lineage>
        <taxon>Bacteria</taxon>
        <taxon>Bacillati</taxon>
        <taxon>Actinomycetota</taxon>
        <taxon>Actinomycetes</taxon>
        <taxon>Pseudonocardiales</taxon>
        <taxon>Pseudonocardiaceae</taxon>
        <taxon>Streptoalloteichus</taxon>
    </lineage>
</organism>
<accession>A0ABT1I147</accession>
<dbReference type="NCBIfam" id="TIGR03618">
    <property type="entry name" value="Rv1155_F420"/>
    <property type="match status" value="1"/>
</dbReference>
<dbReference type="PANTHER" id="PTHR35176:SF1">
    <property type="entry name" value="F420H(2)-DEPENDENT BILIVERDIN REDUCTASE"/>
    <property type="match status" value="1"/>
</dbReference>
<gene>
    <name evidence="3" type="ORF">LX15_005234</name>
</gene>
<keyword evidence="1" id="KW-0560">Oxidoreductase</keyword>
<dbReference type="EMBL" id="JAMTCP010000043">
    <property type="protein sequence ID" value="MCP2261508.1"/>
    <property type="molecule type" value="Genomic_DNA"/>
</dbReference>
<dbReference type="Proteomes" id="UP001205311">
    <property type="component" value="Unassembled WGS sequence"/>
</dbReference>
<evidence type="ECO:0000313" key="4">
    <source>
        <dbReference type="Proteomes" id="UP001205311"/>
    </source>
</evidence>
<dbReference type="InterPro" id="IPR019920">
    <property type="entry name" value="F420-binding_dom_put"/>
</dbReference>
<dbReference type="PANTHER" id="PTHR35176">
    <property type="entry name" value="HEME OXYGENASE HI_0854-RELATED"/>
    <property type="match status" value="1"/>
</dbReference>
<evidence type="ECO:0000256" key="1">
    <source>
        <dbReference type="ARBA" id="ARBA00023002"/>
    </source>
</evidence>
<dbReference type="Gene3D" id="2.30.110.10">
    <property type="entry name" value="Electron Transport, Fmn-binding Protein, Chain A"/>
    <property type="match status" value="1"/>
</dbReference>
<sequence length="164" mass="17631">MSGARHPDVPGREAGVGPYGRIGAMARWVSGVGVDLTELGEAFRTFWQERHLATLTTSRPDGTPHVVPVGVTLDLATGTARVISSRDSRKVRNVLAAGPEGALVAVCQVDGRRWSTLEGRAVIREDPAAVADAELRYTARYKPPRQNPLRAVIEISVTRVLGNV</sequence>
<name>A0ABT1I147_STRSD</name>
<evidence type="ECO:0000313" key="3">
    <source>
        <dbReference type="EMBL" id="MCP2261508.1"/>
    </source>
</evidence>
<dbReference type="InterPro" id="IPR011576">
    <property type="entry name" value="Pyridox_Oxase_N"/>
</dbReference>
<proteinExistence type="predicted"/>
<dbReference type="InterPro" id="IPR052019">
    <property type="entry name" value="F420H2_bilvrd_red/Heme_oxyg"/>
</dbReference>
<comment type="caution">
    <text evidence="3">The sequence shown here is derived from an EMBL/GenBank/DDBJ whole genome shotgun (WGS) entry which is preliminary data.</text>
</comment>